<comment type="caution">
    <text evidence="2">The sequence shown here is derived from an EMBL/GenBank/DDBJ whole genome shotgun (WGS) entry which is preliminary data.</text>
</comment>
<name>A0ABU5MVF2_9BACT</name>
<organism evidence="2 3">
    <name type="scientific">Pontiella agarivorans</name>
    <dbReference type="NCBI Taxonomy" id="3038953"/>
    <lineage>
        <taxon>Bacteria</taxon>
        <taxon>Pseudomonadati</taxon>
        <taxon>Kiritimatiellota</taxon>
        <taxon>Kiritimatiellia</taxon>
        <taxon>Kiritimatiellales</taxon>
        <taxon>Pontiellaceae</taxon>
        <taxon>Pontiella</taxon>
    </lineage>
</organism>
<evidence type="ECO:0000259" key="1">
    <source>
        <dbReference type="PROSITE" id="PS50943"/>
    </source>
</evidence>
<accession>A0ABU5MVF2</accession>
<dbReference type="PROSITE" id="PS50943">
    <property type="entry name" value="HTH_CROC1"/>
    <property type="match status" value="1"/>
</dbReference>
<dbReference type="SUPFAM" id="SSF47413">
    <property type="entry name" value="lambda repressor-like DNA-binding domains"/>
    <property type="match status" value="1"/>
</dbReference>
<feature type="domain" description="HTH cro/C1-type" evidence="1">
    <location>
        <begin position="33"/>
        <end position="87"/>
    </location>
</feature>
<keyword evidence="3" id="KW-1185">Reference proteome</keyword>
<gene>
    <name evidence="2" type="ORF">P9H32_06035</name>
</gene>
<dbReference type="EMBL" id="JARVCO010000007">
    <property type="protein sequence ID" value="MDZ8118184.1"/>
    <property type="molecule type" value="Genomic_DNA"/>
</dbReference>
<dbReference type="SMART" id="SM00530">
    <property type="entry name" value="HTH_XRE"/>
    <property type="match status" value="1"/>
</dbReference>
<dbReference type="Gene3D" id="1.10.260.40">
    <property type="entry name" value="lambda repressor-like DNA-binding domains"/>
    <property type="match status" value="1"/>
</dbReference>
<evidence type="ECO:0000313" key="2">
    <source>
        <dbReference type="EMBL" id="MDZ8118184.1"/>
    </source>
</evidence>
<sequence>MNASDRFNAIQEQARETDTYWVEKAIIECTEEMVARMEDAGLNRSELARRLGKKPAFVTKLLRGNNNFTFETAVKIARALDTEFVPHLRPKGWKTQWMDYSPPKPEESPIPLNLKKQEYGQDVSAVATGDENETFALTA</sequence>
<dbReference type="RefSeq" id="WP_322607983.1">
    <property type="nucleotide sequence ID" value="NZ_JARVCO010000007.1"/>
</dbReference>
<proteinExistence type="predicted"/>
<dbReference type="Pfam" id="PF01381">
    <property type="entry name" value="HTH_3"/>
    <property type="match status" value="1"/>
</dbReference>
<dbReference type="CDD" id="cd00093">
    <property type="entry name" value="HTH_XRE"/>
    <property type="match status" value="1"/>
</dbReference>
<dbReference type="InterPro" id="IPR010982">
    <property type="entry name" value="Lambda_DNA-bd_dom_sf"/>
</dbReference>
<protein>
    <submittedName>
        <fullName evidence="2">Helix-turn-helix transcriptional regulator</fullName>
    </submittedName>
</protein>
<dbReference type="InterPro" id="IPR001387">
    <property type="entry name" value="Cro/C1-type_HTH"/>
</dbReference>
<evidence type="ECO:0000313" key="3">
    <source>
        <dbReference type="Proteomes" id="UP001290861"/>
    </source>
</evidence>
<reference evidence="2 3" key="1">
    <citation type="journal article" date="2024" name="Appl. Environ. Microbiol.">
        <title>Pontiella agarivorans sp. nov., a novel marine anaerobic bacterium capable of degrading macroalgal polysaccharides and fixing nitrogen.</title>
        <authorList>
            <person name="Liu N."/>
            <person name="Kivenson V."/>
            <person name="Peng X."/>
            <person name="Cui Z."/>
            <person name="Lankiewicz T.S."/>
            <person name="Gosselin K.M."/>
            <person name="English C.J."/>
            <person name="Blair E.M."/>
            <person name="O'Malley M.A."/>
            <person name="Valentine D.L."/>
        </authorList>
    </citation>
    <scope>NUCLEOTIDE SEQUENCE [LARGE SCALE GENOMIC DNA]</scope>
    <source>
        <strain evidence="2 3">NLcol2</strain>
    </source>
</reference>
<dbReference type="Proteomes" id="UP001290861">
    <property type="component" value="Unassembled WGS sequence"/>
</dbReference>